<feature type="compositionally biased region" description="Polar residues" evidence="1">
    <location>
        <begin position="1"/>
        <end position="10"/>
    </location>
</feature>
<feature type="region of interest" description="Disordered" evidence="1">
    <location>
        <begin position="1"/>
        <end position="23"/>
    </location>
</feature>
<dbReference type="Pfam" id="PF04738">
    <property type="entry name" value="Lant_dehydr_N"/>
    <property type="match status" value="1"/>
</dbReference>
<evidence type="ECO:0000256" key="1">
    <source>
        <dbReference type="SAM" id="MobiDB-lite"/>
    </source>
</evidence>
<dbReference type="Proteomes" id="UP000035366">
    <property type="component" value="Chromosome"/>
</dbReference>
<sequence>MGTSGASSSDNRLRDEDMHEGTSDVGGGWSFVPVALLRHAGFPVALLDRFADVSAAEEADLLLTRADAARHLAQEVKAALREARVGSQGDISSGVGMLRAFGDQDLARLRADLAPSALEIVERYQDAALGLDRMWIQFERDMTEGLARARHNVQELFRDPALKQVLLLSNDARFPEFADWIDRGSGGSPGRARRMTDLLAMYLQRVTTKNETHSHFGPLGVARVSPGTSGISWAAGPLRRTAFLTHWAGEQLAETFSRRPEAFEEVRPRRRPLAFAEGSRLALYAFESVTGMPDGWRFVPVATATLDDDQLWLWQRCDGECTVARLRRAWHLREDEGDAPLRGFDDVLNELIEKDWLVGRWEIPIGCPYPLRVLTEHLQSPDVPRTADGARDLATAAWFEAMLQEFATAPMANRAALLTSMKEHFHQVTGAAANRAGGRHYADRSILYEEAHGPVRDLRIGQGIADLISRELTIVYDLALLAPRLRVRRELEVLGRWVERRFGAEVDVPLEHFYNGFYADRPELARECEDIDREITAVDREITALLLDGYEEGTDEAVVDRERLEEFLARFPSSPPALCNPDVMIASENAGALARGDLLAVVGDCHGLRELLTHSSFAPLIQTEAPELLDEVYSRYQDMLDSDELLLDLARAHPDKTGAQLVYPCPDLEVYGLSAKTRDQVLQPQQLYVTVRGGRAQLRAQGTEMRLKLLAPLAGGPSIRQDPLSPFAFPRHFGGIGLGAADHDRLPRIRCGRVVLQRARRRIPAQAFRGWSPGVHRGNGDAAEFAAGRMLRRAFDLPEQGFVKIPGEPKPVYVDWESPLLVRQIFRLVRKTDLPVDFSEMLPSREQLWLEIGGQRFTSELRCAVFSRRVG</sequence>
<evidence type="ECO:0000313" key="4">
    <source>
        <dbReference type="Proteomes" id="UP000035366"/>
    </source>
</evidence>
<reference evidence="3 4" key="1">
    <citation type="journal article" date="2015" name="ISME J.">
        <title>Draft Genome Sequence of Streptomyces incarnatus NRRL8089, which Produces the Nucleoside Antibiotic Sinefungin.</title>
        <authorList>
            <person name="Oshima K."/>
            <person name="Hattori M."/>
            <person name="Shimizu H."/>
            <person name="Fukuda K."/>
            <person name="Nemoto M."/>
            <person name="Inagaki K."/>
            <person name="Tamura T."/>
        </authorList>
    </citation>
    <scope>NUCLEOTIDE SEQUENCE [LARGE SCALE GENOMIC DNA]</scope>
    <source>
        <strain evidence="3 4">NRRL 8089</strain>
    </source>
</reference>
<dbReference type="InterPro" id="IPR006827">
    <property type="entry name" value="Lant_deHydtase_N"/>
</dbReference>
<name>A0ABN4GPK9_9ACTN</name>
<feature type="compositionally biased region" description="Basic and acidic residues" evidence="1">
    <location>
        <begin position="11"/>
        <end position="22"/>
    </location>
</feature>
<proteinExistence type="predicted"/>
<protein>
    <recommendedName>
        <fullName evidence="2">Lantibiotic dehydratase N-terminal domain-containing protein</fullName>
    </recommendedName>
</protein>
<keyword evidence="4" id="KW-1185">Reference proteome</keyword>
<evidence type="ECO:0000313" key="3">
    <source>
        <dbReference type="EMBL" id="AKJ15733.1"/>
    </source>
</evidence>
<evidence type="ECO:0000259" key="2">
    <source>
        <dbReference type="Pfam" id="PF04738"/>
    </source>
</evidence>
<organism evidence="3 4">
    <name type="scientific">Streptomyces incarnatus</name>
    <dbReference type="NCBI Taxonomy" id="665007"/>
    <lineage>
        <taxon>Bacteria</taxon>
        <taxon>Bacillati</taxon>
        <taxon>Actinomycetota</taxon>
        <taxon>Actinomycetes</taxon>
        <taxon>Kitasatosporales</taxon>
        <taxon>Streptomycetaceae</taxon>
        <taxon>Streptomyces</taxon>
    </lineage>
</organism>
<dbReference type="EMBL" id="CP011497">
    <property type="protein sequence ID" value="AKJ15733.1"/>
    <property type="molecule type" value="Genomic_DNA"/>
</dbReference>
<feature type="domain" description="Lantibiotic dehydratase N-terminal" evidence="2">
    <location>
        <begin position="159"/>
        <end position="776"/>
    </location>
</feature>
<accession>A0ABN4GPK9</accession>
<gene>
    <name evidence="3" type="ORF">ABB07_38505</name>
</gene>
<dbReference type="RefSeq" id="WP_208903155.1">
    <property type="nucleotide sequence ID" value="NZ_CP011497.1"/>
</dbReference>